<comment type="caution">
    <text evidence="2">The sequence shown here is derived from an EMBL/GenBank/DDBJ whole genome shotgun (WGS) entry which is preliminary data.</text>
</comment>
<sequence>MGSGCAPLRREEQHCTVKGDLCFRGQSGPNIQRARNRLPLYRPPRGDPRAAPIRFHRAGRSPPARGSRVSPGSEPAGQDTGPKAAAPPVRNITAGFAAHQGVSFVSLVPWVAGVSRPFPPAGGASARTRPRTTNHWCRPGCVPIMPRITRAPPVTASRSPDCCPYRTPRRRGLQPRPRLGQRTSALQQLPAASPLLGSQRALPQPDLGLPPIIPVRGEPMPRGSPWLTLPRQRLLGGPIQGSAGAQHIHAGLCSSISSDCPGGGSG</sequence>
<protein>
    <submittedName>
        <fullName evidence="2">Uncharacterized protein</fullName>
    </submittedName>
</protein>
<evidence type="ECO:0000313" key="3">
    <source>
        <dbReference type="Proteomes" id="UP001066276"/>
    </source>
</evidence>
<accession>A0AAV7T3T6</accession>
<dbReference type="EMBL" id="JANPWB010000007">
    <property type="protein sequence ID" value="KAJ1171014.1"/>
    <property type="molecule type" value="Genomic_DNA"/>
</dbReference>
<keyword evidence="3" id="KW-1185">Reference proteome</keyword>
<evidence type="ECO:0000313" key="2">
    <source>
        <dbReference type="EMBL" id="KAJ1171014.1"/>
    </source>
</evidence>
<organism evidence="2 3">
    <name type="scientific">Pleurodeles waltl</name>
    <name type="common">Iberian ribbed newt</name>
    <dbReference type="NCBI Taxonomy" id="8319"/>
    <lineage>
        <taxon>Eukaryota</taxon>
        <taxon>Metazoa</taxon>
        <taxon>Chordata</taxon>
        <taxon>Craniata</taxon>
        <taxon>Vertebrata</taxon>
        <taxon>Euteleostomi</taxon>
        <taxon>Amphibia</taxon>
        <taxon>Batrachia</taxon>
        <taxon>Caudata</taxon>
        <taxon>Salamandroidea</taxon>
        <taxon>Salamandridae</taxon>
        <taxon>Pleurodelinae</taxon>
        <taxon>Pleurodeles</taxon>
    </lineage>
</organism>
<gene>
    <name evidence="2" type="ORF">NDU88_002885</name>
</gene>
<evidence type="ECO:0000256" key="1">
    <source>
        <dbReference type="SAM" id="MobiDB-lite"/>
    </source>
</evidence>
<dbReference type="Proteomes" id="UP001066276">
    <property type="component" value="Chromosome 4_1"/>
</dbReference>
<feature type="region of interest" description="Disordered" evidence="1">
    <location>
        <begin position="152"/>
        <end position="179"/>
    </location>
</feature>
<feature type="region of interest" description="Disordered" evidence="1">
    <location>
        <begin position="20"/>
        <end position="88"/>
    </location>
</feature>
<dbReference type="AlphaFoldDB" id="A0AAV7T3T6"/>
<proteinExistence type="predicted"/>
<reference evidence="2" key="1">
    <citation type="journal article" date="2022" name="bioRxiv">
        <title>Sequencing and chromosome-scale assembly of the giantPleurodeles waltlgenome.</title>
        <authorList>
            <person name="Brown T."/>
            <person name="Elewa A."/>
            <person name="Iarovenko S."/>
            <person name="Subramanian E."/>
            <person name="Araus A.J."/>
            <person name="Petzold A."/>
            <person name="Susuki M."/>
            <person name="Suzuki K.-i.T."/>
            <person name="Hayashi T."/>
            <person name="Toyoda A."/>
            <person name="Oliveira C."/>
            <person name="Osipova E."/>
            <person name="Leigh N.D."/>
            <person name="Simon A."/>
            <person name="Yun M.H."/>
        </authorList>
    </citation>
    <scope>NUCLEOTIDE SEQUENCE</scope>
    <source>
        <strain evidence="2">20211129_DDA</strain>
        <tissue evidence="2">Liver</tissue>
    </source>
</reference>
<name>A0AAV7T3T6_PLEWA</name>